<evidence type="ECO:0000313" key="2">
    <source>
        <dbReference type="EMBL" id="GIQ92870.1"/>
    </source>
</evidence>
<gene>
    <name evidence="2" type="ORF">KIPB_016904</name>
</gene>
<protein>
    <submittedName>
        <fullName evidence="2">Uncharacterized protein</fullName>
    </submittedName>
</protein>
<sequence>CCKCLCIFFCLCCCVIPAITAVIVYFLFNFTYFVQQIPASEFTDDEVEVLLDFENLSALAVSVSSQMTTGLNIAATSLSLKSKLECTD</sequence>
<dbReference type="Proteomes" id="UP000265618">
    <property type="component" value="Unassembled WGS sequence"/>
</dbReference>
<evidence type="ECO:0000256" key="1">
    <source>
        <dbReference type="SAM" id="Phobius"/>
    </source>
</evidence>
<keyword evidence="1" id="KW-1133">Transmembrane helix</keyword>
<proteinExistence type="predicted"/>
<evidence type="ECO:0000313" key="3">
    <source>
        <dbReference type="Proteomes" id="UP000265618"/>
    </source>
</evidence>
<keyword evidence="1" id="KW-0812">Transmembrane</keyword>
<dbReference type="EMBL" id="BDIP01010789">
    <property type="protein sequence ID" value="GIQ92870.1"/>
    <property type="molecule type" value="Genomic_DNA"/>
</dbReference>
<accession>A0A9K3DD71</accession>
<keyword evidence="3" id="KW-1185">Reference proteome</keyword>
<feature type="non-terminal residue" evidence="2">
    <location>
        <position position="1"/>
    </location>
</feature>
<feature type="transmembrane region" description="Helical" evidence="1">
    <location>
        <begin position="7"/>
        <end position="28"/>
    </location>
</feature>
<name>A0A9K3DD71_9EUKA</name>
<keyword evidence="1" id="KW-0472">Membrane</keyword>
<comment type="caution">
    <text evidence="2">The sequence shown here is derived from an EMBL/GenBank/DDBJ whole genome shotgun (WGS) entry which is preliminary data.</text>
</comment>
<reference evidence="2 3" key="1">
    <citation type="journal article" date="2018" name="PLoS ONE">
        <title>The draft genome of Kipferlia bialata reveals reductive genome evolution in fornicate parasites.</title>
        <authorList>
            <person name="Tanifuji G."/>
            <person name="Takabayashi S."/>
            <person name="Kume K."/>
            <person name="Takagi M."/>
            <person name="Nakayama T."/>
            <person name="Kamikawa R."/>
            <person name="Inagaki Y."/>
            <person name="Hashimoto T."/>
        </authorList>
    </citation>
    <scope>NUCLEOTIDE SEQUENCE [LARGE SCALE GENOMIC DNA]</scope>
    <source>
        <strain evidence="2">NY0173</strain>
    </source>
</reference>
<feature type="non-terminal residue" evidence="2">
    <location>
        <position position="88"/>
    </location>
</feature>
<dbReference type="AlphaFoldDB" id="A0A9K3DD71"/>
<organism evidence="2 3">
    <name type="scientific">Kipferlia bialata</name>
    <dbReference type="NCBI Taxonomy" id="797122"/>
    <lineage>
        <taxon>Eukaryota</taxon>
        <taxon>Metamonada</taxon>
        <taxon>Carpediemonas-like organisms</taxon>
        <taxon>Kipferlia</taxon>
    </lineage>
</organism>